<keyword evidence="1" id="KW-0472">Membrane</keyword>
<dbReference type="STRING" id="623744.A0A553N5H7"/>
<feature type="non-terminal residue" evidence="3">
    <location>
        <position position="151"/>
    </location>
</feature>
<dbReference type="SUPFAM" id="SSF48726">
    <property type="entry name" value="Immunoglobulin"/>
    <property type="match status" value="1"/>
</dbReference>
<dbReference type="AlphaFoldDB" id="A0A553N5H7"/>
<dbReference type="EMBL" id="SRMA01027035">
    <property type="protein sequence ID" value="TRY60687.1"/>
    <property type="molecule type" value="Genomic_DNA"/>
</dbReference>
<feature type="domain" description="Immunoglobulin" evidence="2">
    <location>
        <begin position="9"/>
        <end position="107"/>
    </location>
</feature>
<evidence type="ECO:0000313" key="4">
    <source>
        <dbReference type="Proteomes" id="UP000316079"/>
    </source>
</evidence>
<dbReference type="InterPro" id="IPR036179">
    <property type="entry name" value="Ig-like_dom_sf"/>
</dbReference>
<gene>
    <name evidence="3" type="ORF">DNTS_029382</name>
</gene>
<keyword evidence="4" id="KW-1185">Reference proteome</keyword>
<dbReference type="InterPro" id="IPR013106">
    <property type="entry name" value="Ig_V-set"/>
</dbReference>
<evidence type="ECO:0000313" key="3">
    <source>
        <dbReference type="EMBL" id="TRY60687.1"/>
    </source>
</evidence>
<accession>A0A553N5H7</accession>
<sequence>VLICFHPEAGDLLINLGSNVTIKCDLEENEIFWILQKSEDPPTPILRSFLTPPDSLYFNKTFRRKYSVALNHSLVITNISEDELGVYYCMTTGVPLKFSSSTRIYINKSSYGPECHNQTQLEIIKQKKIQTQIISIIIFALLSGLLLILII</sequence>
<name>A0A553N5H7_9TELE</name>
<organism evidence="3 4">
    <name type="scientific">Danionella cerebrum</name>
    <dbReference type="NCBI Taxonomy" id="2873325"/>
    <lineage>
        <taxon>Eukaryota</taxon>
        <taxon>Metazoa</taxon>
        <taxon>Chordata</taxon>
        <taxon>Craniata</taxon>
        <taxon>Vertebrata</taxon>
        <taxon>Euteleostomi</taxon>
        <taxon>Actinopterygii</taxon>
        <taxon>Neopterygii</taxon>
        <taxon>Teleostei</taxon>
        <taxon>Ostariophysi</taxon>
        <taxon>Cypriniformes</taxon>
        <taxon>Danionidae</taxon>
        <taxon>Danioninae</taxon>
        <taxon>Danionella</taxon>
    </lineage>
</organism>
<proteinExistence type="predicted"/>
<protein>
    <recommendedName>
        <fullName evidence="2">Immunoglobulin domain-containing protein</fullName>
    </recommendedName>
</protein>
<evidence type="ECO:0000259" key="2">
    <source>
        <dbReference type="SMART" id="SM00409"/>
    </source>
</evidence>
<dbReference type="Pfam" id="PF07686">
    <property type="entry name" value="V-set"/>
    <property type="match status" value="1"/>
</dbReference>
<keyword evidence="1" id="KW-0812">Transmembrane</keyword>
<dbReference type="Gene3D" id="2.60.40.10">
    <property type="entry name" value="Immunoglobulins"/>
    <property type="match status" value="1"/>
</dbReference>
<reference evidence="3 4" key="1">
    <citation type="journal article" date="2019" name="Sci. Data">
        <title>Hybrid genome assembly and annotation of Danionella translucida.</title>
        <authorList>
            <person name="Kadobianskyi M."/>
            <person name="Schulze L."/>
            <person name="Schuelke M."/>
            <person name="Judkewitz B."/>
        </authorList>
    </citation>
    <scope>NUCLEOTIDE SEQUENCE [LARGE SCALE GENOMIC DNA]</scope>
    <source>
        <strain evidence="3 4">Bolton</strain>
    </source>
</reference>
<dbReference type="InterPro" id="IPR013783">
    <property type="entry name" value="Ig-like_fold"/>
</dbReference>
<dbReference type="OrthoDB" id="8939957at2759"/>
<dbReference type="Proteomes" id="UP000316079">
    <property type="component" value="Unassembled WGS sequence"/>
</dbReference>
<feature type="non-terminal residue" evidence="3">
    <location>
        <position position="1"/>
    </location>
</feature>
<dbReference type="SMART" id="SM00409">
    <property type="entry name" value="IG"/>
    <property type="match status" value="1"/>
</dbReference>
<dbReference type="InterPro" id="IPR003599">
    <property type="entry name" value="Ig_sub"/>
</dbReference>
<feature type="transmembrane region" description="Helical" evidence="1">
    <location>
        <begin position="133"/>
        <end position="150"/>
    </location>
</feature>
<evidence type="ECO:0000256" key="1">
    <source>
        <dbReference type="SAM" id="Phobius"/>
    </source>
</evidence>
<comment type="caution">
    <text evidence="3">The sequence shown here is derived from an EMBL/GenBank/DDBJ whole genome shotgun (WGS) entry which is preliminary data.</text>
</comment>
<keyword evidence="1" id="KW-1133">Transmembrane helix</keyword>